<feature type="chain" id="PRO_5046285317" evidence="2">
    <location>
        <begin position="27"/>
        <end position="562"/>
    </location>
</feature>
<sequence length="562" mass="62599">MTKKMKVTTVMLLVIVVLLSACSSGGKNTETSSPSASETATSSGQASQQPGSGDPVKLTAFINQSPMIANISENPFTKQVEEKTNVKLDFVVGPSNDNNDKRNVLMASGDYPEIFLSGNFSPAEQMKFGTQGVFLPLNDLIEKYAPNIKQILTDRPDIKSAITAPDGNIYAIPQVNECYHCWYSQKLWINQKWLDNLGLKMPTTTEEYANVLRAFKNDDPNKNGKKDEVPLSGALYTWHGDLTGFLMNAFIYNTGDGQPYSYIRVKDGKVQLSASQPEWLDGLKYMHSLYKEGLIDQQAFTQNQEGLQQLGNNPDTAILGSFSIGHVGMGVSRTTDRHKEYTAVPPLKGPNGVQLSGYYKSVGNQGRFVITNKAGQDAQIAAIKMMDYLWTEEGSWGQVFSVKGDKWFDADAGQLGSNGKAAKIKVDPSYFTDQVRSDGWDQAGPDYRSRDRFESQAVSQDIYSPDGYEVRLVQETKKYEGHEPKPEEFFPMDIFISPEDGEKAAQFKQSIEDYVKTSMLQFIAGDKNVDKDWDSYLNGFKGLKLDEYLQILQKAYDSNKSK</sequence>
<evidence type="ECO:0000256" key="2">
    <source>
        <dbReference type="SAM" id="SignalP"/>
    </source>
</evidence>
<feature type="region of interest" description="Disordered" evidence="1">
    <location>
        <begin position="25"/>
        <end position="56"/>
    </location>
</feature>
<dbReference type="PANTHER" id="PTHR43649">
    <property type="entry name" value="ARABINOSE-BINDING PROTEIN-RELATED"/>
    <property type="match status" value="1"/>
</dbReference>
<dbReference type="RefSeq" id="WP_232186706.1">
    <property type="nucleotide sequence ID" value="NZ_JAIOAP010000009.1"/>
</dbReference>
<dbReference type="Proteomes" id="UP001493487">
    <property type="component" value="Unassembled WGS sequence"/>
</dbReference>
<evidence type="ECO:0000313" key="3">
    <source>
        <dbReference type="EMBL" id="MEQ4484328.1"/>
    </source>
</evidence>
<keyword evidence="2" id="KW-0732">Signal</keyword>
<accession>A0ABV1KXD9</accession>
<feature type="signal peptide" evidence="2">
    <location>
        <begin position="1"/>
        <end position="26"/>
    </location>
</feature>
<comment type="caution">
    <text evidence="3">The sequence shown here is derived from an EMBL/GenBank/DDBJ whole genome shotgun (WGS) entry which is preliminary data.</text>
</comment>
<dbReference type="Gene3D" id="3.40.190.10">
    <property type="entry name" value="Periplasmic binding protein-like II"/>
    <property type="match status" value="2"/>
</dbReference>
<dbReference type="PROSITE" id="PS51257">
    <property type="entry name" value="PROKAR_LIPOPROTEIN"/>
    <property type="match status" value="1"/>
</dbReference>
<dbReference type="SUPFAM" id="SSF53850">
    <property type="entry name" value="Periplasmic binding protein-like II"/>
    <property type="match status" value="1"/>
</dbReference>
<name>A0ABV1KXD9_9BACL</name>
<dbReference type="InterPro" id="IPR006059">
    <property type="entry name" value="SBP"/>
</dbReference>
<gene>
    <name evidence="3" type="ORF">QJS35_18170</name>
</gene>
<protein>
    <submittedName>
        <fullName evidence="3">ABC transporter substrate-binding protein</fullName>
    </submittedName>
</protein>
<dbReference type="CDD" id="cd13581">
    <property type="entry name" value="PBP2_AlgQ_like_2"/>
    <property type="match status" value="1"/>
</dbReference>
<dbReference type="PANTHER" id="PTHR43649:SF12">
    <property type="entry name" value="DIACETYLCHITOBIOSE BINDING PROTEIN DASA"/>
    <property type="match status" value="1"/>
</dbReference>
<reference evidence="3 4" key="1">
    <citation type="journal article" date="2023" name="Genome Announc.">
        <title>Pan-Genome Analyses of the Genus Cohnella and Proposal of the Novel Species Cohnella silvisoli sp. nov., Isolated from Forest Soil.</title>
        <authorList>
            <person name="Wang C."/>
            <person name="Mao L."/>
            <person name="Bao G."/>
            <person name="Zhu H."/>
        </authorList>
    </citation>
    <scope>NUCLEOTIDE SEQUENCE [LARGE SCALE GENOMIC DNA]</scope>
    <source>
        <strain evidence="3 4">NL03-T5-1</strain>
    </source>
</reference>
<proteinExistence type="predicted"/>
<keyword evidence="4" id="KW-1185">Reference proteome</keyword>
<dbReference type="InterPro" id="IPR050490">
    <property type="entry name" value="Bact_solute-bd_prot1"/>
</dbReference>
<dbReference type="EMBL" id="JASKHM010000010">
    <property type="protein sequence ID" value="MEQ4484328.1"/>
    <property type="molecule type" value="Genomic_DNA"/>
</dbReference>
<dbReference type="Pfam" id="PF13416">
    <property type="entry name" value="SBP_bac_8"/>
    <property type="match status" value="1"/>
</dbReference>
<organism evidence="3 4">
    <name type="scientific">Cohnella silvisoli</name>
    <dbReference type="NCBI Taxonomy" id="2873699"/>
    <lineage>
        <taxon>Bacteria</taxon>
        <taxon>Bacillati</taxon>
        <taxon>Bacillota</taxon>
        <taxon>Bacilli</taxon>
        <taxon>Bacillales</taxon>
        <taxon>Paenibacillaceae</taxon>
        <taxon>Cohnella</taxon>
    </lineage>
</organism>
<evidence type="ECO:0000313" key="4">
    <source>
        <dbReference type="Proteomes" id="UP001493487"/>
    </source>
</evidence>
<evidence type="ECO:0000256" key="1">
    <source>
        <dbReference type="SAM" id="MobiDB-lite"/>
    </source>
</evidence>
<feature type="compositionally biased region" description="Low complexity" evidence="1">
    <location>
        <begin position="29"/>
        <end position="53"/>
    </location>
</feature>